<sequence length="81" mass="8668">MIEKEAPGRFEALLVEVAAAATEAEVSDSGGGKERELRWGEIEAVWLVLGARGDVSRRVITCIGWDGFVEDVLLVCGGPSH</sequence>
<gene>
    <name evidence="1" type="ORF">D5086_031868</name>
</gene>
<reference evidence="1 2" key="1">
    <citation type="journal article" date="2024" name="Plant Biotechnol. J.">
        <title>Genome and CRISPR/Cas9 system of a widespread forest tree (Populus alba) in the world.</title>
        <authorList>
            <person name="Liu Y.J."/>
            <person name="Jiang P.F."/>
            <person name="Han X.M."/>
            <person name="Li X.Y."/>
            <person name="Wang H.M."/>
            <person name="Wang Y.J."/>
            <person name="Wang X.X."/>
            <person name="Zeng Q.Y."/>
        </authorList>
    </citation>
    <scope>NUCLEOTIDE SEQUENCE [LARGE SCALE GENOMIC DNA]</scope>
    <source>
        <strain evidence="2">cv. PAL-ZL1</strain>
    </source>
</reference>
<proteinExistence type="predicted"/>
<dbReference type="Proteomes" id="UP000309997">
    <property type="component" value="Unassembled WGS sequence"/>
</dbReference>
<protein>
    <submittedName>
        <fullName evidence="1">Uncharacterized protein</fullName>
    </submittedName>
</protein>
<comment type="caution">
    <text evidence="1">The sequence shown here is derived from an EMBL/GenBank/DDBJ whole genome shotgun (WGS) entry which is preliminary data.</text>
</comment>
<evidence type="ECO:0000313" key="2">
    <source>
        <dbReference type="Proteomes" id="UP000309997"/>
    </source>
</evidence>
<accession>A0ACC4AJT4</accession>
<dbReference type="EMBL" id="RCHU02000018">
    <property type="protein sequence ID" value="KAL3566453.1"/>
    <property type="molecule type" value="Genomic_DNA"/>
</dbReference>
<name>A0ACC4AJT4_POPAL</name>
<keyword evidence="2" id="KW-1185">Reference proteome</keyword>
<organism evidence="1 2">
    <name type="scientific">Populus alba</name>
    <name type="common">White poplar</name>
    <dbReference type="NCBI Taxonomy" id="43335"/>
    <lineage>
        <taxon>Eukaryota</taxon>
        <taxon>Viridiplantae</taxon>
        <taxon>Streptophyta</taxon>
        <taxon>Embryophyta</taxon>
        <taxon>Tracheophyta</taxon>
        <taxon>Spermatophyta</taxon>
        <taxon>Magnoliopsida</taxon>
        <taxon>eudicotyledons</taxon>
        <taxon>Gunneridae</taxon>
        <taxon>Pentapetalae</taxon>
        <taxon>rosids</taxon>
        <taxon>fabids</taxon>
        <taxon>Malpighiales</taxon>
        <taxon>Salicaceae</taxon>
        <taxon>Saliceae</taxon>
        <taxon>Populus</taxon>
    </lineage>
</organism>
<evidence type="ECO:0000313" key="1">
    <source>
        <dbReference type="EMBL" id="KAL3566453.1"/>
    </source>
</evidence>